<dbReference type="InterPro" id="IPR003959">
    <property type="entry name" value="ATPase_AAA_core"/>
</dbReference>
<feature type="domain" description="ATPase AAA-type core" evidence="2">
    <location>
        <begin position="202"/>
        <end position="282"/>
    </location>
</feature>
<dbReference type="Pfam" id="PF13304">
    <property type="entry name" value="AAA_21"/>
    <property type="match status" value="1"/>
</dbReference>
<sequence>MAIESVELRNFTIFKSIKFDFSKGINILIGENGTGKTQLIKAIYADLKISKSKDIDDISRYFKSVNENNSFFVKQIKPLFLKVKASGIENKSDKNYLMGNLGLNINGIKSTIDSDDECSYEISYPAKEVKCTFIPAKDMLTHAKGFVSMADKFGEFPFDKTLVDIIKIAGEWQLKQPPKIALKILPILEEMMEGKVVIENDEFYIKKYSGDMVNFAVEAEGLKKIGLLWQLLMNENITENSVLLWDEPEANINPKFIPNLVKILLELQRNGVQIFIPTHNYILAKYFDVKKRDNDEVMYYSLYKNNDEINCESNSTFGDLKNNTIMDTFVNLYKEEVERAMKK</sequence>
<dbReference type="RefSeq" id="WP_317049878.1">
    <property type="nucleotide sequence ID" value="NZ_CAMRXC010000295.1"/>
</dbReference>
<evidence type="ECO:0000259" key="2">
    <source>
        <dbReference type="Pfam" id="PF13304"/>
    </source>
</evidence>
<feature type="domain" description="Endonuclease GajA/Old nuclease/RecF-like AAA" evidence="1">
    <location>
        <begin position="1"/>
        <end position="45"/>
    </location>
</feature>
<dbReference type="Proteomes" id="UP001189143">
    <property type="component" value="Unassembled WGS sequence"/>
</dbReference>
<comment type="caution">
    <text evidence="3">The sequence shown here is derived from an EMBL/GenBank/DDBJ whole genome shotgun (WGS) entry which is preliminary data.</text>
</comment>
<dbReference type="GO" id="GO:0005524">
    <property type="term" value="F:ATP binding"/>
    <property type="evidence" value="ECO:0007669"/>
    <property type="project" value="InterPro"/>
</dbReference>
<organism evidence="3 4">
    <name type="scientific">Clostridium neonatale</name>
    <dbReference type="NCBI Taxonomy" id="137838"/>
    <lineage>
        <taxon>Bacteria</taxon>
        <taxon>Bacillati</taxon>
        <taxon>Bacillota</taxon>
        <taxon>Clostridia</taxon>
        <taxon>Eubacteriales</taxon>
        <taxon>Clostridiaceae</taxon>
        <taxon>Clostridium</taxon>
    </lineage>
</organism>
<dbReference type="InterPro" id="IPR027417">
    <property type="entry name" value="P-loop_NTPase"/>
</dbReference>
<reference evidence="3" key="1">
    <citation type="submission" date="2022-10" db="EMBL/GenBank/DDBJ databases">
        <authorList>
            <person name="Aires J."/>
            <person name="Mesa V."/>
        </authorList>
    </citation>
    <scope>NUCLEOTIDE SEQUENCE</scope>
    <source>
        <strain evidence="3">Clostridium neonatale JD116</strain>
    </source>
</reference>
<dbReference type="InterPro" id="IPR041685">
    <property type="entry name" value="AAA_GajA/Old/RecF-like"/>
</dbReference>
<dbReference type="PANTHER" id="PTHR43581:SF2">
    <property type="entry name" value="EXCINUCLEASE ATPASE SUBUNIT"/>
    <property type="match status" value="1"/>
</dbReference>
<dbReference type="Gene3D" id="3.40.50.300">
    <property type="entry name" value="P-loop containing nucleotide triphosphate hydrolases"/>
    <property type="match status" value="2"/>
</dbReference>
<dbReference type="Pfam" id="PF13175">
    <property type="entry name" value="AAA_15"/>
    <property type="match status" value="1"/>
</dbReference>
<dbReference type="InterPro" id="IPR051396">
    <property type="entry name" value="Bact_Antivir_Def_Nuclease"/>
</dbReference>
<gene>
    <name evidence="3" type="primary">recF</name>
    <name evidence="3" type="ORF">CNEO2_60058</name>
</gene>
<evidence type="ECO:0000313" key="3">
    <source>
        <dbReference type="EMBL" id="CAI3673265.1"/>
    </source>
</evidence>
<protein>
    <submittedName>
        <fullName evidence="3">DNA replication and repair protein RecF</fullName>
    </submittedName>
</protein>
<dbReference type="GO" id="GO:0016887">
    <property type="term" value="F:ATP hydrolysis activity"/>
    <property type="evidence" value="ECO:0007669"/>
    <property type="project" value="InterPro"/>
</dbReference>
<dbReference type="CDD" id="cd00267">
    <property type="entry name" value="ABC_ATPase"/>
    <property type="match status" value="1"/>
</dbReference>
<evidence type="ECO:0000313" key="4">
    <source>
        <dbReference type="Proteomes" id="UP001189143"/>
    </source>
</evidence>
<dbReference type="EMBL" id="CAMTCP010000270">
    <property type="protein sequence ID" value="CAI3673265.1"/>
    <property type="molecule type" value="Genomic_DNA"/>
</dbReference>
<dbReference type="PANTHER" id="PTHR43581">
    <property type="entry name" value="ATP/GTP PHOSPHATASE"/>
    <property type="match status" value="1"/>
</dbReference>
<proteinExistence type="predicted"/>
<dbReference type="AlphaFoldDB" id="A0AAD1YK49"/>
<dbReference type="SUPFAM" id="SSF52540">
    <property type="entry name" value="P-loop containing nucleoside triphosphate hydrolases"/>
    <property type="match status" value="1"/>
</dbReference>
<accession>A0AAD1YK49</accession>
<name>A0AAD1YK49_9CLOT</name>
<evidence type="ECO:0000259" key="1">
    <source>
        <dbReference type="Pfam" id="PF13175"/>
    </source>
</evidence>